<dbReference type="InterPro" id="IPR006016">
    <property type="entry name" value="UspA"/>
</dbReference>
<accession>A0A150JBN7</accession>
<proteinExistence type="predicted"/>
<dbReference type="EMBL" id="LNJE01000058">
    <property type="protein sequence ID" value="KYC54834.1"/>
    <property type="molecule type" value="Genomic_DNA"/>
</dbReference>
<dbReference type="EMBL" id="LNJB01000010">
    <property type="protein sequence ID" value="KYC54652.1"/>
    <property type="molecule type" value="Genomic_DNA"/>
</dbReference>
<organism evidence="3">
    <name type="scientific">Candidatus Methanofastidiosum methylothiophilum</name>
    <dbReference type="NCBI Taxonomy" id="1705564"/>
    <lineage>
        <taxon>Archaea</taxon>
        <taxon>Methanobacteriati</taxon>
        <taxon>Methanobacteriota</taxon>
        <taxon>Stenosarchaea group</taxon>
        <taxon>Candidatus Methanofastidiosia</taxon>
        <taxon>Candidatus Methanofastidiosales</taxon>
        <taxon>Candidatus Methanofastidiosaceae</taxon>
        <taxon>Candidatus Methanofastidiosum</taxon>
    </lineage>
</organism>
<name>A0A150JD37_9EURY</name>
<dbReference type="Gene3D" id="3.40.50.620">
    <property type="entry name" value="HUPs"/>
    <property type="match status" value="1"/>
</dbReference>
<evidence type="ECO:0000313" key="4">
    <source>
        <dbReference type="Proteomes" id="UP000092420"/>
    </source>
</evidence>
<dbReference type="InterPro" id="IPR014729">
    <property type="entry name" value="Rossmann-like_a/b/a_fold"/>
</dbReference>
<accession>A0A150JD37</accession>
<comment type="caution">
    <text evidence="3">The sequence shown here is derived from an EMBL/GenBank/DDBJ whole genome shotgun (WGS) entry which is preliminary data.</text>
</comment>
<sequence>MGKTGLTGIKKLIMGHVAADVAKYANCRVTLVP</sequence>
<evidence type="ECO:0000313" key="3">
    <source>
        <dbReference type="EMBL" id="KYC54834.1"/>
    </source>
</evidence>
<feature type="domain" description="UspA" evidence="1">
    <location>
        <begin position="1"/>
        <end position="33"/>
    </location>
</feature>
<dbReference type="SUPFAM" id="SSF52402">
    <property type="entry name" value="Adenine nucleotide alpha hydrolases-like"/>
    <property type="match status" value="1"/>
</dbReference>
<reference evidence="3 4" key="1">
    <citation type="journal article" date="2016" name="ISME J.">
        <title>Chasing the elusive Euryarchaeota class WSA2: genomes reveal a uniquely fastidious methyl-reducing methanogen.</title>
        <authorList>
            <person name="Nobu M.K."/>
            <person name="Narihiro T."/>
            <person name="Kuroda K."/>
            <person name="Mei R."/>
            <person name="Liu W.T."/>
        </authorList>
    </citation>
    <scope>NUCLEOTIDE SEQUENCE [LARGE SCALE GENOMIC DNA]</scope>
    <source>
        <strain evidence="2">ADurb1013_Bin02101</strain>
        <strain evidence="3">ADurb1213_Bin02801</strain>
    </source>
</reference>
<dbReference type="AlphaFoldDB" id="A0A150JD37"/>
<gene>
    <name evidence="2" type="ORF">AN188_00930</name>
    <name evidence="3" type="ORF">APG09_01626</name>
</gene>
<evidence type="ECO:0000313" key="2">
    <source>
        <dbReference type="EMBL" id="KYC54652.1"/>
    </source>
</evidence>
<dbReference type="Pfam" id="PF00582">
    <property type="entry name" value="Usp"/>
    <property type="match status" value="1"/>
</dbReference>
<dbReference type="Proteomes" id="UP000092420">
    <property type="component" value="Unassembled WGS sequence"/>
</dbReference>
<evidence type="ECO:0000259" key="1">
    <source>
        <dbReference type="Pfam" id="PF00582"/>
    </source>
</evidence>
<protein>
    <recommendedName>
        <fullName evidence="1">UspA domain-containing protein</fullName>
    </recommendedName>
</protein>